<reference evidence="8 9" key="1">
    <citation type="submission" date="2023-07" db="EMBL/GenBank/DDBJ databases">
        <title>Genomic Encyclopedia of Type Strains, Phase IV (KMG-IV): sequencing the most valuable type-strain genomes for metagenomic binning, comparative biology and taxonomic classification.</title>
        <authorList>
            <person name="Goeker M."/>
        </authorList>
    </citation>
    <scope>NUCLEOTIDE SEQUENCE [LARGE SCALE GENOMIC DNA]</scope>
    <source>
        <strain evidence="8 9">DSM 17723</strain>
    </source>
</reference>
<protein>
    <submittedName>
        <fullName evidence="8">Flippase GtrA</fullName>
    </submittedName>
</protein>
<dbReference type="RefSeq" id="WP_095301581.1">
    <property type="nucleotide sequence ID" value="NZ_CADEPK010000381.1"/>
</dbReference>
<dbReference type="EMBL" id="JAUSTZ010000006">
    <property type="protein sequence ID" value="MDQ0226797.1"/>
    <property type="molecule type" value="Genomic_DNA"/>
</dbReference>
<evidence type="ECO:0000256" key="5">
    <source>
        <dbReference type="ARBA" id="ARBA00023136"/>
    </source>
</evidence>
<dbReference type="Pfam" id="PF04138">
    <property type="entry name" value="GtrA_DPMS_TM"/>
    <property type="match status" value="1"/>
</dbReference>
<keyword evidence="3 6" id="KW-0812">Transmembrane</keyword>
<keyword evidence="4 6" id="KW-1133">Transmembrane helix</keyword>
<evidence type="ECO:0000256" key="1">
    <source>
        <dbReference type="ARBA" id="ARBA00004141"/>
    </source>
</evidence>
<evidence type="ECO:0000256" key="2">
    <source>
        <dbReference type="ARBA" id="ARBA00009399"/>
    </source>
</evidence>
<evidence type="ECO:0000256" key="6">
    <source>
        <dbReference type="SAM" id="Phobius"/>
    </source>
</evidence>
<feature type="transmembrane region" description="Helical" evidence="6">
    <location>
        <begin position="7"/>
        <end position="25"/>
    </location>
</feature>
<feature type="domain" description="GtrA/DPMS transmembrane" evidence="7">
    <location>
        <begin position="6"/>
        <end position="119"/>
    </location>
</feature>
<evidence type="ECO:0000256" key="4">
    <source>
        <dbReference type="ARBA" id="ARBA00022989"/>
    </source>
</evidence>
<gene>
    <name evidence="8" type="ORF">J2S02_003142</name>
</gene>
<dbReference type="PANTHER" id="PTHR38459">
    <property type="entry name" value="PROPHAGE BACTOPRENOL-LINKED GLUCOSE TRANSLOCASE HOMOLOG"/>
    <property type="match status" value="1"/>
</dbReference>
<comment type="similarity">
    <text evidence="2">Belongs to the GtrA family.</text>
</comment>
<dbReference type="PANTHER" id="PTHR38459:SF1">
    <property type="entry name" value="PROPHAGE BACTOPRENOL-LINKED GLUCOSE TRANSLOCASE HOMOLOG"/>
    <property type="match status" value="1"/>
</dbReference>
<sequence>MRRIMKFGTVGIFNTLITFISYTILLSVGLHYIAANVIAYSLGVLNSYYWNKNWVFQADNGQKGLFLKFIIVNLITLCLNTYSLYLLVDYLKLHPVFSQVIAIGVGMIVNYVLNQKWTFNIKDTGGN</sequence>
<keyword evidence="5 6" id="KW-0472">Membrane</keyword>
<comment type="subcellular location">
    <subcellularLocation>
        <location evidence="1">Membrane</location>
        <topology evidence="1">Multi-pass membrane protein</topology>
    </subcellularLocation>
</comment>
<dbReference type="InterPro" id="IPR007267">
    <property type="entry name" value="GtrA_DPMS_TM"/>
</dbReference>
<dbReference type="Proteomes" id="UP001232245">
    <property type="component" value="Unassembled WGS sequence"/>
</dbReference>
<evidence type="ECO:0000259" key="7">
    <source>
        <dbReference type="Pfam" id="PF04138"/>
    </source>
</evidence>
<accession>A0ABT9Z3G4</accession>
<feature type="transmembrane region" description="Helical" evidence="6">
    <location>
        <begin position="93"/>
        <end position="113"/>
    </location>
</feature>
<keyword evidence="9" id="KW-1185">Reference proteome</keyword>
<name>A0ABT9Z3G4_9BACI</name>
<evidence type="ECO:0000256" key="3">
    <source>
        <dbReference type="ARBA" id="ARBA00022692"/>
    </source>
</evidence>
<feature type="transmembrane region" description="Helical" evidence="6">
    <location>
        <begin position="65"/>
        <end position="87"/>
    </location>
</feature>
<comment type="caution">
    <text evidence="8">The sequence shown here is derived from an EMBL/GenBank/DDBJ whole genome shotgun (WGS) entry which is preliminary data.</text>
</comment>
<evidence type="ECO:0000313" key="8">
    <source>
        <dbReference type="EMBL" id="MDQ0226797.1"/>
    </source>
</evidence>
<evidence type="ECO:0000313" key="9">
    <source>
        <dbReference type="Proteomes" id="UP001232245"/>
    </source>
</evidence>
<feature type="transmembrane region" description="Helical" evidence="6">
    <location>
        <begin position="31"/>
        <end position="50"/>
    </location>
</feature>
<proteinExistence type="inferred from homology"/>
<organism evidence="8 9">
    <name type="scientific">Metabacillus niabensis</name>
    <dbReference type="NCBI Taxonomy" id="324854"/>
    <lineage>
        <taxon>Bacteria</taxon>
        <taxon>Bacillati</taxon>
        <taxon>Bacillota</taxon>
        <taxon>Bacilli</taxon>
        <taxon>Bacillales</taxon>
        <taxon>Bacillaceae</taxon>
        <taxon>Metabacillus</taxon>
    </lineage>
</organism>
<dbReference type="InterPro" id="IPR051401">
    <property type="entry name" value="GtrA_CellWall_Glycosyl"/>
</dbReference>